<keyword evidence="7" id="KW-0997">Cell inner membrane</keyword>
<evidence type="ECO:0000256" key="7">
    <source>
        <dbReference type="HAMAP-Rule" id="MF_02065"/>
    </source>
</evidence>
<keyword evidence="6 7" id="KW-0961">Cell wall biogenesis/degradation</keyword>
<keyword evidence="3 7" id="KW-1133">Transmembrane helix</keyword>
<dbReference type="HAMAP" id="MF_02065">
    <property type="entry name" value="MltG"/>
    <property type="match status" value="1"/>
</dbReference>
<dbReference type="GO" id="GO:0071555">
    <property type="term" value="P:cell wall organization"/>
    <property type="evidence" value="ECO:0007669"/>
    <property type="project" value="UniProtKB-KW"/>
</dbReference>
<comment type="catalytic activity">
    <reaction evidence="7">
        <text>a peptidoglycan chain = a peptidoglycan chain with N-acetyl-1,6-anhydromuramyl-[peptide] at the reducing end + a peptidoglycan chain with N-acetylglucosamine at the non-reducing end.</text>
        <dbReference type="EC" id="4.2.2.29"/>
    </reaction>
</comment>
<comment type="function">
    <text evidence="7">Functions as a peptidoglycan terminase that cleaves nascent peptidoglycan strands endolytically to terminate their elongation.</text>
</comment>
<evidence type="ECO:0000256" key="5">
    <source>
        <dbReference type="ARBA" id="ARBA00023239"/>
    </source>
</evidence>
<feature type="site" description="Important for catalytic activity" evidence="7">
    <location>
        <position position="223"/>
    </location>
</feature>
<evidence type="ECO:0000256" key="2">
    <source>
        <dbReference type="ARBA" id="ARBA00022692"/>
    </source>
</evidence>
<dbReference type="FunFam" id="3.30.160.60:FF:000242">
    <property type="entry name" value="Endolytic murein transglycosylase"/>
    <property type="match status" value="1"/>
</dbReference>
<dbReference type="GO" id="GO:0009252">
    <property type="term" value="P:peptidoglycan biosynthetic process"/>
    <property type="evidence" value="ECO:0007669"/>
    <property type="project" value="UniProtKB-UniRule"/>
</dbReference>
<dbReference type="AlphaFoldDB" id="W6M896"/>
<keyword evidence="4 7" id="KW-0472">Membrane</keyword>
<dbReference type="STRING" id="1400863.BN873_890092"/>
<name>W6M896_9GAMM</name>
<dbReference type="PANTHER" id="PTHR30518:SF2">
    <property type="entry name" value="ENDOLYTIC MUREIN TRANSGLYCOSYLASE"/>
    <property type="match status" value="1"/>
</dbReference>
<dbReference type="Proteomes" id="UP000035760">
    <property type="component" value="Unassembled WGS sequence"/>
</dbReference>
<dbReference type="Pfam" id="PF02618">
    <property type="entry name" value="YceG"/>
    <property type="match status" value="1"/>
</dbReference>
<evidence type="ECO:0000313" key="8">
    <source>
        <dbReference type="EMBL" id="CDI04186.1"/>
    </source>
</evidence>
<dbReference type="EC" id="4.2.2.29" evidence="7"/>
<reference evidence="8" key="1">
    <citation type="submission" date="2013-07" db="EMBL/GenBank/DDBJ databases">
        <authorList>
            <person name="McIlroy S."/>
        </authorList>
    </citation>
    <scope>NUCLEOTIDE SEQUENCE [LARGE SCALE GENOMIC DNA]</scope>
    <source>
        <strain evidence="8">Run_A_D11</strain>
    </source>
</reference>
<dbReference type="RefSeq" id="WP_082161349.1">
    <property type="nucleotide sequence ID" value="NZ_CBTJ020000101.1"/>
</dbReference>
<evidence type="ECO:0000313" key="9">
    <source>
        <dbReference type="Proteomes" id="UP000035760"/>
    </source>
</evidence>
<reference evidence="8" key="2">
    <citation type="submission" date="2014-03" db="EMBL/GenBank/DDBJ databases">
        <title>Candidatus Competibacter-lineage genomes retrieved from metagenomes reveal functional metabolic diversity.</title>
        <authorList>
            <person name="McIlroy S.J."/>
            <person name="Albertsen M."/>
            <person name="Andresen E.K."/>
            <person name="Saunders A.M."/>
            <person name="Kristiansen R."/>
            <person name="Stokholm-Bjerregaard M."/>
            <person name="Nielsen K.L."/>
            <person name="Nielsen P.H."/>
        </authorList>
    </citation>
    <scope>NUCLEOTIDE SEQUENCE</scope>
    <source>
        <strain evidence="8">Run_A_D11</strain>
    </source>
</reference>
<keyword evidence="5 7" id="KW-0456">Lyase</keyword>
<dbReference type="Gene3D" id="3.30.160.60">
    <property type="entry name" value="Classic Zinc Finger"/>
    <property type="match status" value="1"/>
</dbReference>
<keyword evidence="1 7" id="KW-1003">Cell membrane</keyword>
<evidence type="ECO:0000256" key="6">
    <source>
        <dbReference type="ARBA" id="ARBA00023316"/>
    </source>
</evidence>
<comment type="similarity">
    <text evidence="7">Belongs to the transglycosylase MltG family.</text>
</comment>
<organism evidence="8 9">
    <name type="scientific">Candidatus Competibacter denitrificans Run_A_D11</name>
    <dbReference type="NCBI Taxonomy" id="1400863"/>
    <lineage>
        <taxon>Bacteria</taxon>
        <taxon>Pseudomonadati</taxon>
        <taxon>Pseudomonadota</taxon>
        <taxon>Gammaproteobacteria</taxon>
        <taxon>Candidatus Competibacteraceae</taxon>
        <taxon>Candidatus Competibacter</taxon>
    </lineage>
</organism>
<dbReference type="Gene3D" id="3.30.1490.480">
    <property type="entry name" value="Endolytic murein transglycosylase"/>
    <property type="match status" value="1"/>
</dbReference>
<dbReference type="EMBL" id="CBTJ020000101">
    <property type="protein sequence ID" value="CDI04186.1"/>
    <property type="molecule type" value="Genomic_DNA"/>
</dbReference>
<proteinExistence type="inferred from homology"/>
<gene>
    <name evidence="7" type="primary">mltG</name>
    <name evidence="8" type="ORF">BN873_890092</name>
</gene>
<evidence type="ECO:0000256" key="3">
    <source>
        <dbReference type="ARBA" id="ARBA00022989"/>
    </source>
</evidence>
<protein>
    <recommendedName>
        <fullName evidence="7">Endolytic murein transglycosylase</fullName>
        <ecNumber evidence="7">4.2.2.29</ecNumber>
    </recommendedName>
    <alternativeName>
        <fullName evidence="7">Peptidoglycan lytic transglycosylase</fullName>
    </alternativeName>
    <alternativeName>
        <fullName evidence="7">Peptidoglycan polymerization terminase</fullName>
    </alternativeName>
</protein>
<dbReference type="GO" id="GO:0008932">
    <property type="term" value="F:lytic endotransglycosylase activity"/>
    <property type="evidence" value="ECO:0007669"/>
    <property type="project" value="UniProtKB-UniRule"/>
</dbReference>
<comment type="caution">
    <text evidence="8">The sequence shown here is derived from an EMBL/GenBank/DDBJ whole genome shotgun (WGS) entry which is preliminary data.</text>
</comment>
<accession>W6M896</accession>
<keyword evidence="9" id="KW-1185">Reference proteome</keyword>
<evidence type="ECO:0000256" key="1">
    <source>
        <dbReference type="ARBA" id="ARBA00022475"/>
    </source>
</evidence>
<keyword evidence="2 7" id="KW-0812">Transmembrane</keyword>
<dbReference type="CDD" id="cd08010">
    <property type="entry name" value="MltG_like"/>
    <property type="match status" value="1"/>
</dbReference>
<sequence>MWSRKRLLFSLAALLLVLGTVLYALYADYRFFLETPLQARTDGLVLTVKPGMGIREIVQEVESQQPGLLRSPIYLAGYARLNGLSTKLKAGEYAMTPGLTPRGLLDQIVNGRVIQYPLRVVEGWTFQELRRALAAHPKIVQTLHDTNNADLMARLGRPGEYPEGRFFPDTYRFPAGTTDEAFLRRALAAMDRQLRDAWERRTEHLPLNDPYQALILASIVEKETGLPEERPAVAGVFARRLQKGMLLQTDPTVIYGLGAAFDGNLRRRDLATDTPYNTYTRKGLPPTPIALPGAAALAAAVNPANGDALYFVATGTGGHAFSATLEEHQRAVRRYQLKKASP</sequence>
<dbReference type="PANTHER" id="PTHR30518">
    <property type="entry name" value="ENDOLYTIC MUREIN TRANSGLYCOSYLASE"/>
    <property type="match status" value="1"/>
</dbReference>
<dbReference type="InterPro" id="IPR003770">
    <property type="entry name" value="MLTG-like"/>
</dbReference>
<evidence type="ECO:0000256" key="4">
    <source>
        <dbReference type="ARBA" id="ARBA00023136"/>
    </source>
</evidence>
<dbReference type="NCBIfam" id="TIGR00247">
    <property type="entry name" value="endolytic transglycosylase MltG"/>
    <property type="match status" value="1"/>
</dbReference>
<dbReference type="GO" id="GO:0005886">
    <property type="term" value="C:plasma membrane"/>
    <property type="evidence" value="ECO:0007669"/>
    <property type="project" value="UniProtKB-UniRule"/>
</dbReference>